<dbReference type="InterPro" id="IPR001331">
    <property type="entry name" value="GDS_CDC24_CS"/>
</dbReference>
<protein>
    <recommendedName>
        <fullName evidence="2">DH domain-containing protein</fullName>
    </recommendedName>
</protein>
<dbReference type="PROSITE" id="PS50010">
    <property type="entry name" value="DH_2"/>
    <property type="match status" value="1"/>
</dbReference>
<dbReference type="PANTHER" id="PTHR22834">
    <property type="entry name" value="NUCLEAR FUSION PROTEIN FUS2"/>
    <property type="match status" value="1"/>
</dbReference>
<feature type="compositionally biased region" description="Low complexity" evidence="1">
    <location>
        <begin position="1688"/>
        <end position="1716"/>
    </location>
</feature>
<feature type="compositionally biased region" description="Low complexity" evidence="1">
    <location>
        <begin position="1562"/>
        <end position="1610"/>
    </location>
</feature>
<evidence type="ECO:0000256" key="1">
    <source>
        <dbReference type="SAM" id="MobiDB-lite"/>
    </source>
</evidence>
<dbReference type="CDD" id="cd00160">
    <property type="entry name" value="RhoGEF"/>
    <property type="match status" value="1"/>
</dbReference>
<dbReference type="InterPro" id="IPR035899">
    <property type="entry name" value="DBL_dom_sf"/>
</dbReference>
<dbReference type="GO" id="GO:0032955">
    <property type="term" value="P:regulation of division septum assembly"/>
    <property type="evidence" value="ECO:0007669"/>
    <property type="project" value="TreeGrafter"/>
</dbReference>
<feature type="compositionally biased region" description="Polar residues" evidence="1">
    <location>
        <begin position="63"/>
        <end position="89"/>
    </location>
</feature>
<feature type="compositionally biased region" description="Basic residues" evidence="1">
    <location>
        <begin position="310"/>
        <end position="320"/>
    </location>
</feature>
<reference evidence="3" key="1">
    <citation type="journal article" date="2020" name="Stud. Mycol.">
        <title>101 Dothideomycetes genomes: a test case for predicting lifestyles and emergence of pathogens.</title>
        <authorList>
            <person name="Haridas S."/>
            <person name="Albert R."/>
            <person name="Binder M."/>
            <person name="Bloem J."/>
            <person name="Labutti K."/>
            <person name="Salamov A."/>
            <person name="Andreopoulos B."/>
            <person name="Baker S."/>
            <person name="Barry K."/>
            <person name="Bills G."/>
            <person name="Bluhm B."/>
            <person name="Cannon C."/>
            <person name="Castanera R."/>
            <person name="Culley D."/>
            <person name="Daum C."/>
            <person name="Ezra D."/>
            <person name="Gonzalez J."/>
            <person name="Henrissat B."/>
            <person name="Kuo A."/>
            <person name="Liang C."/>
            <person name="Lipzen A."/>
            <person name="Lutzoni F."/>
            <person name="Magnuson J."/>
            <person name="Mondo S."/>
            <person name="Nolan M."/>
            <person name="Ohm R."/>
            <person name="Pangilinan J."/>
            <person name="Park H.-J."/>
            <person name="Ramirez L."/>
            <person name="Alfaro M."/>
            <person name="Sun H."/>
            <person name="Tritt A."/>
            <person name="Yoshinaga Y."/>
            <person name="Zwiers L.-H."/>
            <person name="Turgeon B."/>
            <person name="Goodwin S."/>
            <person name="Spatafora J."/>
            <person name="Crous P."/>
            <person name="Grigoriev I."/>
        </authorList>
    </citation>
    <scope>NUCLEOTIDE SEQUENCE</scope>
    <source>
        <strain evidence="3">CBS 107.79</strain>
    </source>
</reference>
<feature type="compositionally biased region" description="Basic and acidic residues" evidence="1">
    <location>
        <begin position="31"/>
        <end position="40"/>
    </location>
</feature>
<proteinExistence type="predicted"/>
<dbReference type="PROSITE" id="PS00741">
    <property type="entry name" value="DH_1"/>
    <property type="match status" value="1"/>
</dbReference>
<feature type="compositionally biased region" description="Low complexity" evidence="1">
    <location>
        <begin position="112"/>
        <end position="123"/>
    </location>
</feature>
<dbReference type="SMART" id="SM00325">
    <property type="entry name" value="RhoGEF"/>
    <property type="match status" value="1"/>
</dbReference>
<dbReference type="GO" id="GO:0035556">
    <property type="term" value="P:intracellular signal transduction"/>
    <property type="evidence" value="ECO:0007669"/>
    <property type="project" value="InterPro"/>
</dbReference>
<dbReference type="InterPro" id="IPR000219">
    <property type="entry name" value="DH_dom"/>
</dbReference>
<feature type="region of interest" description="Disordered" evidence="1">
    <location>
        <begin position="521"/>
        <end position="578"/>
    </location>
</feature>
<dbReference type="Proteomes" id="UP000800036">
    <property type="component" value="Unassembled WGS sequence"/>
</dbReference>
<feature type="compositionally biased region" description="Low complexity" evidence="1">
    <location>
        <begin position="851"/>
        <end position="864"/>
    </location>
</feature>
<feature type="compositionally biased region" description="Polar residues" evidence="1">
    <location>
        <begin position="1628"/>
        <end position="1637"/>
    </location>
</feature>
<feature type="compositionally biased region" description="Low complexity" evidence="1">
    <location>
        <begin position="364"/>
        <end position="379"/>
    </location>
</feature>
<feature type="compositionally biased region" description="Low complexity" evidence="1">
    <location>
        <begin position="321"/>
        <end position="336"/>
    </location>
</feature>
<dbReference type="EMBL" id="ML976677">
    <property type="protein sequence ID" value="KAF1974023.1"/>
    <property type="molecule type" value="Genomic_DNA"/>
</dbReference>
<dbReference type="GO" id="GO:0005085">
    <property type="term" value="F:guanyl-nucleotide exchange factor activity"/>
    <property type="evidence" value="ECO:0007669"/>
    <property type="project" value="InterPro"/>
</dbReference>
<feature type="compositionally biased region" description="Polar residues" evidence="1">
    <location>
        <begin position="626"/>
        <end position="635"/>
    </location>
</feature>
<dbReference type="InterPro" id="IPR027267">
    <property type="entry name" value="AH/BAR_dom_sf"/>
</dbReference>
<evidence type="ECO:0000313" key="3">
    <source>
        <dbReference type="EMBL" id="KAF1974023.1"/>
    </source>
</evidence>
<feature type="compositionally biased region" description="Polar residues" evidence="1">
    <location>
        <begin position="494"/>
        <end position="503"/>
    </location>
</feature>
<dbReference type="InterPro" id="IPR051492">
    <property type="entry name" value="Dynamin-Rho_GEF"/>
</dbReference>
<feature type="compositionally biased region" description="Polar residues" evidence="1">
    <location>
        <begin position="279"/>
        <end position="307"/>
    </location>
</feature>
<dbReference type="GO" id="GO:0031991">
    <property type="term" value="P:regulation of actomyosin contractile ring contraction"/>
    <property type="evidence" value="ECO:0007669"/>
    <property type="project" value="TreeGrafter"/>
</dbReference>
<evidence type="ECO:0000259" key="2">
    <source>
        <dbReference type="PROSITE" id="PS50010"/>
    </source>
</evidence>
<feature type="region of interest" description="Disordered" evidence="1">
    <location>
        <begin position="851"/>
        <end position="887"/>
    </location>
</feature>
<feature type="compositionally biased region" description="Basic and acidic residues" evidence="1">
    <location>
        <begin position="1612"/>
        <end position="1621"/>
    </location>
</feature>
<dbReference type="Pfam" id="PF00621">
    <property type="entry name" value="RhoGEF"/>
    <property type="match status" value="1"/>
</dbReference>
<feature type="compositionally biased region" description="Polar residues" evidence="1">
    <location>
        <begin position="251"/>
        <end position="260"/>
    </location>
</feature>
<dbReference type="PANTHER" id="PTHR22834:SF20">
    <property type="entry name" value="SH3 DOMAIN-CONTAINING PROTEIN"/>
    <property type="match status" value="1"/>
</dbReference>
<dbReference type="Gene3D" id="1.20.1270.60">
    <property type="entry name" value="Arfaptin homology (AH) domain/BAR domain"/>
    <property type="match status" value="1"/>
</dbReference>
<accession>A0A6A5V9E6</accession>
<keyword evidence="4" id="KW-1185">Reference proteome</keyword>
<dbReference type="SUPFAM" id="SSF48065">
    <property type="entry name" value="DBL homology domain (DH-domain)"/>
    <property type="match status" value="1"/>
</dbReference>
<feature type="region of interest" description="Disordered" evidence="1">
    <location>
        <begin position="23"/>
        <end position="509"/>
    </location>
</feature>
<dbReference type="OrthoDB" id="10256089at2759"/>
<feature type="region of interest" description="Disordered" evidence="1">
    <location>
        <begin position="1238"/>
        <end position="1258"/>
    </location>
</feature>
<feature type="region of interest" description="Disordered" evidence="1">
    <location>
        <begin position="1688"/>
        <end position="1722"/>
    </location>
</feature>
<organism evidence="3 4">
    <name type="scientific">Bimuria novae-zelandiae CBS 107.79</name>
    <dbReference type="NCBI Taxonomy" id="1447943"/>
    <lineage>
        <taxon>Eukaryota</taxon>
        <taxon>Fungi</taxon>
        <taxon>Dikarya</taxon>
        <taxon>Ascomycota</taxon>
        <taxon>Pezizomycotina</taxon>
        <taxon>Dothideomycetes</taxon>
        <taxon>Pleosporomycetidae</taxon>
        <taxon>Pleosporales</taxon>
        <taxon>Massarineae</taxon>
        <taxon>Didymosphaeriaceae</taxon>
        <taxon>Bimuria</taxon>
    </lineage>
</organism>
<gene>
    <name evidence="3" type="ORF">BU23DRAFT_121706</name>
</gene>
<sequence length="1816" mass="199293">MAEPEHTHMHNFAYHPSVASWVQSVDSGDEVTEHAPDDFYKPAAAHAQEVPLPEDMTTRARQHTPNGATRSTSKPSIRSVSGPAPSTLSPPRATAPIQFNRPSVRSMAQKFQQPASADSSPQSTRARPVQPPAASTSLSPAQPAKELSYGSYRFNNLKPRDRPQPAPPSPASARAAKIKGSPANGVKLNADLGRAVTRKKLTSPTREKEPSRRPFFGEVVGEHDAVTPGFGIPSIDGAQHLHEPASDSPRVPQTGNSTIKLVTDDLPSLPEDNKDAFSPHSQRSASDIASRRTSAGPISQPSPISDNRTPRSRIPVRSRRLSTASDSTSSSARSARPNYMRPTAARGNGKTSPTRPVRAPVGRTSTPSKKSTPSASQPTLPAVSYRYYRERGKSPQPNHSGTGPSVAAVIAAPPPPTSPRLRNSRERQTLSPGSRSRSADPHGTQDYFGDANPPQAQERPRLLEPGYEERRLSVRRVDPSEDEEDALNVPLGQQELNNSNQHLGTGLDEVPSTLHLSTAGLSAQPAGRPLSSTTSFEESPILGMPGSFMMTPPMAQNTPPMNNSFGQQDEQETTAPTSPQLAGELLQARTFQPTNKRIGEISRVDEAPDQSELGVRESIPIALGSEVSSPGWNNDTPKRPKHQTRLSIGSQTWRVEPLDSTGTISYLDEEIYDSSVDPFVDHGTLRPEDSASMAFYHQIGQQPPNWGPKTPEQEKQSFTLDSQAYSVINKILNVYHESDTITPKIAQDSWEQVQSVSPIVAQHRDWSSKEATESYLARLLTDAAPRKEGTLAVEAAPSQPAHAPMAPSIRQLAADPDEPFPGGTAIIFPPESRRYSKGSRASVASVATTIFDGSSRPDSSSGFSARDRGQNNGISSAPNPPHKDWRSPLAHEMQLPQLPDIASGSEGLGLSLQQSPERGEGVHASQRAPPKPPYSPPPPPVTGTLNGYNDSPLLTPTPSERFRNHHFGPVADTGYSSMADTHLNVEKTPTAEPSSPTPVEAQEALPSEAAEQVADEERAKAVQQVQKRYRVIEELCKTEHSFCVDMMVAHQIFEGTSKEILTDEERKLLFSNCKDLENFSHNLWKSLKDAIRPIVNQTPPDEAGEQPYDEFVHCTPENDAQVRVGEVMLAFAPRMERIYTTYYLNYDEASKFIKANEQNPELLGWVMACFQHCPNLTTAWNLESLLIKPVQRLLRYPLLLNELLKNTLPDHPDLETLKQASEAITSIATRIDTAKKRQETLRAATSEGKKQKGKSASERNVKSIVKAFRWSKEKAKTLQEAALIFEDQEYNQVTQKFGGHFFQIQIVISDIETYLQCMTESTVQLNSVMLGFITVSETGPSANAEMESTWRRWAMAHLDLQNKALEEHKTAVRDRVMKPISTVWDQWVGPQKLMEQRKKLLIQYAKYKQAMDRKEKVDPKLEETAKSFLTINDSLKQELPALYELTKRVIRLCSTIFIGLSKDWYKTCSKKVLPLLEVEPQHTTSISYDFKTYQERFRSDFRQMELAAKSLAIINHELINSLSNYISPIPLADDASSRKSSSRRTESIGSEMSIMRGRERNSGGYNSSRSGMHSFEGPPRSSPAGAYGAGSAPPISFNNHSTATSSASSSMYRERQSHDRSAPPQAPGSYTSESTVTGGRNSSSAARGGAWISANMGFDGSFDLDPHSTAFAVPASIGASFLAPTLTRSTASSSHSQQPSQPPSTSRSQPGSSRTSGVFNSALPMSTRNSAEELPATPSDPDEPEVLFLAASLFEFNIAHDRREGGIPYLVYVPGEIFDVIGMKGELWLARNQDDPLRTVGWIWEKHFARILPEDA</sequence>
<dbReference type="GO" id="GO:0005737">
    <property type="term" value="C:cytoplasm"/>
    <property type="evidence" value="ECO:0007669"/>
    <property type="project" value="TreeGrafter"/>
</dbReference>
<feature type="domain" description="DH" evidence="2">
    <location>
        <begin position="1027"/>
        <end position="1234"/>
    </location>
</feature>
<feature type="region of interest" description="Disordered" evidence="1">
    <location>
        <begin position="621"/>
        <end position="647"/>
    </location>
</feature>
<name>A0A6A5V9E6_9PLEO</name>
<feature type="compositionally biased region" description="Polar residues" evidence="1">
    <location>
        <begin position="554"/>
        <end position="578"/>
    </location>
</feature>
<feature type="compositionally biased region" description="Pro residues" evidence="1">
    <location>
        <begin position="929"/>
        <end position="941"/>
    </location>
</feature>
<feature type="compositionally biased region" description="Polar residues" evidence="1">
    <location>
        <begin position="943"/>
        <end position="958"/>
    </location>
</feature>
<feature type="region of interest" description="Disordered" evidence="1">
    <location>
        <begin position="812"/>
        <end position="839"/>
    </location>
</feature>
<dbReference type="SUPFAM" id="SSF103657">
    <property type="entry name" value="BAR/IMD domain-like"/>
    <property type="match status" value="1"/>
</dbReference>
<feature type="region of interest" description="Disordered" evidence="1">
    <location>
        <begin position="899"/>
        <end position="1008"/>
    </location>
</feature>
<dbReference type="Gene3D" id="1.20.900.10">
    <property type="entry name" value="Dbl homology (DH) domain"/>
    <property type="match status" value="1"/>
</dbReference>
<dbReference type="CDD" id="cd07589">
    <property type="entry name" value="BAR_DNMBP"/>
    <property type="match status" value="1"/>
</dbReference>
<feature type="region of interest" description="Disordered" evidence="1">
    <location>
        <begin position="1533"/>
        <end position="1646"/>
    </location>
</feature>
<feature type="compositionally biased region" description="Basic and acidic residues" evidence="1">
    <location>
        <begin position="1247"/>
        <end position="1258"/>
    </location>
</feature>
<evidence type="ECO:0000313" key="4">
    <source>
        <dbReference type="Proteomes" id="UP000800036"/>
    </source>
</evidence>
<feature type="compositionally biased region" description="Basic and acidic residues" evidence="1">
    <location>
        <begin position="458"/>
        <end position="479"/>
    </location>
</feature>